<sequence length="77" mass="9137">MHEKLPKHIQNFSACFTFWRAHSLMDLHSLFWSIVWVFNVFGSCEKKFIFCFLLHQHMHLYAPNLSCDCCVNGVCIQ</sequence>
<organism evidence="1">
    <name type="scientific">Arundo donax</name>
    <name type="common">Giant reed</name>
    <name type="synonym">Donax arundinaceus</name>
    <dbReference type="NCBI Taxonomy" id="35708"/>
    <lineage>
        <taxon>Eukaryota</taxon>
        <taxon>Viridiplantae</taxon>
        <taxon>Streptophyta</taxon>
        <taxon>Embryophyta</taxon>
        <taxon>Tracheophyta</taxon>
        <taxon>Spermatophyta</taxon>
        <taxon>Magnoliopsida</taxon>
        <taxon>Liliopsida</taxon>
        <taxon>Poales</taxon>
        <taxon>Poaceae</taxon>
        <taxon>PACMAD clade</taxon>
        <taxon>Arundinoideae</taxon>
        <taxon>Arundineae</taxon>
        <taxon>Arundo</taxon>
    </lineage>
</organism>
<reference evidence="1" key="1">
    <citation type="submission" date="2014-09" db="EMBL/GenBank/DDBJ databases">
        <authorList>
            <person name="Magalhaes I.L.F."/>
            <person name="Oliveira U."/>
            <person name="Santos F.R."/>
            <person name="Vidigal T.H.D.A."/>
            <person name="Brescovit A.D."/>
            <person name="Santos A.J."/>
        </authorList>
    </citation>
    <scope>NUCLEOTIDE SEQUENCE</scope>
    <source>
        <tissue evidence="1">Shoot tissue taken approximately 20 cm above the soil surface</tissue>
    </source>
</reference>
<dbReference type="AlphaFoldDB" id="A0A0A9H919"/>
<protein>
    <submittedName>
        <fullName evidence="1">Uncharacterized protein</fullName>
    </submittedName>
</protein>
<evidence type="ECO:0000313" key="1">
    <source>
        <dbReference type="EMBL" id="JAE33660.1"/>
    </source>
</evidence>
<reference evidence="1" key="2">
    <citation type="journal article" date="2015" name="Data Brief">
        <title>Shoot transcriptome of the giant reed, Arundo donax.</title>
        <authorList>
            <person name="Barrero R.A."/>
            <person name="Guerrero F.D."/>
            <person name="Moolhuijzen P."/>
            <person name="Goolsby J.A."/>
            <person name="Tidwell J."/>
            <person name="Bellgard S.E."/>
            <person name="Bellgard M.I."/>
        </authorList>
    </citation>
    <scope>NUCLEOTIDE SEQUENCE</scope>
    <source>
        <tissue evidence="1">Shoot tissue taken approximately 20 cm above the soil surface</tissue>
    </source>
</reference>
<name>A0A0A9H919_ARUDO</name>
<proteinExistence type="predicted"/>
<accession>A0A0A9H919</accession>
<dbReference type="EMBL" id="GBRH01164236">
    <property type="protein sequence ID" value="JAE33660.1"/>
    <property type="molecule type" value="Transcribed_RNA"/>
</dbReference>